<evidence type="ECO:0000256" key="1">
    <source>
        <dbReference type="ARBA" id="ARBA00022603"/>
    </source>
</evidence>
<dbReference type="PROSITE" id="PS51682">
    <property type="entry name" value="SAM_OMT_I"/>
    <property type="match status" value="1"/>
</dbReference>
<proteinExistence type="predicted"/>
<dbReference type="SUPFAM" id="SSF53335">
    <property type="entry name" value="S-adenosyl-L-methionine-dependent methyltransferases"/>
    <property type="match status" value="1"/>
</dbReference>
<evidence type="ECO:0000256" key="3">
    <source>
        <dbReference type="ARBA" id="ARBA00022691"/>
    </source>
</evidence>
<keyword evidence="5" id="KW-0732">Signal</keyword>
<dbReference type="Proteomes" id="UP000324233">
    <property type="component" value="Chromosome"/>
</dbReference>
<dbReference type="OrthoDB" id="9799672at2"/>
<protein>
    <submittedName>
        <fullName evidence="6">O-methyltransferase/MSMEI_4947</fullName>
        <ecNumber evidence="6">2.1.1.-</ecNumber>
    </submittedName>
</protein>
<evidence type="ECO:0000313" key="6">
    <source>
        <dbReference type="EMBL" id="QEH35912.1"/>
    </source>
</evidence>
<feature type="compositionally biased region" description="Polar residues" evidence="4">
    <location>
        <begin position="33"/>
        <end position="51"/>
    </location>
</feature>
<dbReference type="GO" id="GO:0008171">
    <property type="term" value="F:O-methyltransferase activity"/>
    <property type="evidence" value="ECO:0007669"/>
    <property type="project" value="InterPro"/>
</dbReference>
<accession>A0A5B9W5I5</accession>
<dbReference type="GO" id="GO:0032259">
    <property type="term" value="P:methylation"/>
    <property type="evidence" value="ECO:0007669"/>
    <property type="project" value="UniProtKB-KW"/>
</dbReference>
<evidence type="ECO:0000256" key="5">
    <source>
        <dbReference type="SAM" id="SignalP"/>
    </source>
</evidence>
<evidence type="ECO:0000256" key="4">
    <source>
        <dbReference type="SAM" id="MobiDB-lite"/>
    </source>
</evidence>
<gene>
    <name evidence="6" type="ORF">OJF2_44690</name>
</gene>
<reference evidence="6 7" key="1">
    <citation type="submission" date="2019-08" db="EMBL/GenBank/DDBJ databases">
        <title>Deep-cultivation of Planctomycetes and their phenomic and genomic characterization uncovers novel biology.</title>
        <authorList>
            <person name="Wiegand S."/>
            <person name="Jogler M."/>
            <person name="Boedeker C."/>
            <person name="Pinto D."/>
            <person name="Vollmers J."/>
            <person name="Rivas-Marin E."/>
            <person name="Kohn T."/>
            <person name="Peeters S.H."/>
            <person name="Heuer A."/>
            <person name="Rast P."/>
            <person name="Oberbeckmann S."/>
            <person name="Bunk B."/>
            <person name="Jeske O."/>
            <person name="Meyerdierks A."/>
            <person name="Storesund J.E."/>
            <person name="Kallscheuer N."/>
            <person name="Luecker S."/>
            <person name="Lage O.M."/>
            <person name="Pohl T."/>
            <person name="Merkel B.J."/>
            <person name="Hornburger P."/>
            <person name="Mueller R.-W."/>
            <person name="Bruemmer F."/>
            <person name="Labrenz M."/>
            <person name="Spormann A.M."/>
            <person name="Op den Camp H."/>
            <person name="Overmann J."/>
            <person name="Amann R."/>
            <person name="Jetten M.S.M."/>
            <person name="Mascher T."/>
            <person name="Medema M.H."/>
            <person name="Devos D.P."/>
            <person name="Kaster A.-K."/>
            <person name="Ovreas L."/>
            <person name="Rohde M."/>
            <person name="Galperin M.Y."/>
            <person name="Jogler C."/>
        </authorList>
    </citation>
    <scope>NUCLEOTIDE SEQUENCE [LARGE SCALE GENOMIC DNA]</scope>
    <source>
        <strain evidence="6 7">OJF2</strain>
    </source>
</reference>
<keyword evidence="3" id="KW-0949">S-adenosyl-L-methionine</keyword>
<dbReference type="RefSeq" id="WP_148595652.1">
    <property type="nucleotide sequence ID" value="NZ_CP042997.1"/>
</dbReference>
<feature type="signal peptide" evidence="5">
    <location>
        <begin position="1"/>
        <end position="25"/>
    </location>
</feature>
<dbReference type="EMBL" id="CP042997">
    <property type="protein sequence ID" value="QEH35912.1"/>
    <property type="molecule type" value="Genomic_DNA"/>
</dbReference>
<keyword evidence="7" id="KW-1185">Reference proteome</keyword>
<keyword evidence="2 6" id="KW-0808">Transferase</keyword>
<keyword evidence="1 6" id="KW-0489">Methyltransferase</keyword>
<feature type="region of interest" description="Disordered" evidence="4">
    <location>
        <begin position="27"/>
        <end position="63"/>
    </location>
</feature>
<organism evidence="6 7">
    <name type="scientific">Aquisphaera giovannonii</name>
    <dbReference type="NCBI Taxonomy" id="406548"/>
    <lineage>
        <taxon>Bacteria</taxon>
        <taxon>Pseudomonadati</taxon>
        <taxon>Planctomycetota</taxon>
        <taxon>Planctomycetia</taxon>
        <taxon>Isosphaerales</taxon>
        <taxon>Isosphaeraceae</taxon>
        <taxon>Aquisphaera</taxon>
    </lineage>
</organism>
<sequence precursor="true">MYQRTMGALAFVGGALLAASVLVEAAGPGGPQEASTTPSKGRSIPANSSVPGATDRARERDPLAKDDREAKILAVLDDLDQHRRGTMNVPREDGRMLRVLAESIGAKNVVEIGTSNGLSGLWLCLALGKTGGHLTTFDIDPGRFELAKANFHRAGVDALVTQVLGDAHEEVLKMKDPIDLLFIDADKAGYLDYLNKLLPLVRPGGLIVSHNMASPPPDPEFVKALTTNPALESLFINMHDQGLGVSLKKR</sequence>
<evidence type="ECO:0000313" key="7">
    <source>
        <dbReference type="Proteomes" id="UP000324233"/>
    </source>
</evidence>
<evidence type="ECO:0000256" key="2">
    <source>
        <dbReference type="ARBA" id="ARBA00022679"/>
    </source>
</evidence>
<dbReference type="AlphaFoldDB" id="A0A5B9W5I5"/>
<name>A0A5B9W5I5_9BACT</name>
<dbReference type="EC" id="2.1.1.-" evidence="6"/>
<dbReference type="PANTHER" id="PTHR43167:SF1">
    <property type="entry name" value="PUTATIVE (AFU_ORTHOLOGUE AFUA_6G01830)-RELATED"/>
    <property type="match status" value="1"/>
</dbReference>
<dbReference type="PANTHER" id="PTHR43167">
    <property type="entry name" value="PUTATIVE (AFU_ORTHOLOGUE AFUA_6G01830)-RELATED"/>
    <property type="match status" value="1"/>
</dbReference>
<dbReference type="InterPro" id="IPR002935">
    <property type="entry name" value="SAM_O-MeTrfase"/>
</dbReference>
<dbReference type="Pfam" id="PF01596">
    <property type="entry name" value="Methyltransf_3"/>
    <property type="match status" value="1"/>
</dbReference>
<dbReference type="Gene3D" id="3.40.50.150">
    <property type="entry name" value="Vaccinia Virus protein VP39"/>
    <property type="match status" value="1"/>
</dbReference>
<feature type="chain" id="PRO_5022849452" evidence="5">
    <location>
        <begin position="26"/>
        <end position="250"/>
    </location>
</feature>
<dbReference type="InterPro" id="IPR029063">
    <property type="entry name" value="SAM-dependent_MTases_sf"/>
</dbReference>
<dbReference type="KEGG" id="agv:OJF2_44690"/>